<feature type="compositionally biased region" description="Polar residues" evidence="10">
    <location>
        <begin position="147"/>
        <end position="156"/>
    </location>
</feature>
<dbReference type="InterPro" id="IPR035170">
    <property type="entry name" value="MTA1_R1"/>
</dbReference>
<reference evidence="14 16" key="2">
    <citation type="submission" date="2018-11" db="EMBL/GenBank/DDBJ databases">
        <authorList>
            <consortium name="Pathogen Informatics"/>
        </authorList>
    </citation>
    <scope>NUCLEOTIDE SEQUENCE [LARGE SCALE GENOMIC DNA]</scope>
</reference>
<dbReference type="SMART" id="SM00439">
    <property type="entry name" value="BAH"/>
    <property type="match status" value="1"/>
</dbReference>
<dbReference type="InterPro" id="IPR000949">
    <property type="entry name" value="ELM2_dom"/>
</dbReference>
<dbReference type="Pfam" id="PF00249">
    <property type="entry name" value="Myb_DNA-binding"/>
    <property type="match status" value="1"/>
</dbReference>
<dbReference type="PROSITE" id="PS51156">
    <property type="entry name" value="ELM2"/>
    <property type="match status" value="1"/>
</dbReference>
<dbReference type="GO" id="GO:0003713">
    <property type="term" value="F:transcription coactivator activity"/>
    <property type="evidence" value="ECO:0007669"/>
    <property type="project" value="TreeGrafter"/>
</dbReference>
<dbReference type="CDD" id="cd11661">
    <property type="entry name" value="SANT_MTA3_like"/>
    <property type="match status" value="1"/>
</dbReference>
<dbReference type="Pfam" id="PF01448">
    <property type="entry name" value="ELM2"/>
    <property type="match status" value="1"/>
</dbReference>
<feature type="domain" description="ELM2" evidence="12">
    <location>
        <begin position="295"/>
        <end position="424"/>
    </location>
</feature>
<evidence type="ECO:0000256" key="4">
    <source>
        <dbReference type="ARBA" id="ARBA00022723"/>
    </source>
</evidence>
<feature type="region of interest" description="Disordered" evidence="10">
    <location>
        <begin position="147"/>
        <end position="222"/>
    </location>
</feature>
<dbReference type="Gene3D" id="4.10.1240.50">
    <property type="match status" value="1"/>
</dbReference>
<reference evidence="17" key="1">
    <citation type="submission" date="2017-02" db="UniProtKB">
        <authorList>
            <consortium name="WormBaseParasite"/>
        </authorList>
    </citation>
    <scope>IDENTIFICATION</scope>
</reference>
<dbReference type="InterPro" id="IPR040138">
    <property type="entry name" value="MIER/MTA"/>
</dbReference>
<dbReference type="InterPro" id="IPR009057">
    <property type="entry name" value="Homeodomain-like_sf"/>
</dbReference>
<dbReference type="Gene3D" id="2.30.30.490">
    <property type="match status" value="1"/>
</dbReference>
<keyword evidence="4" id="KW-0479">Metal-binding</keyword>
<dbReference type="PROSITE" id="PS51293">
    <property type="entry name" value="SANT"/>
    <property type="match status" value="1"/>
</dbReference>
<dbReference type="GO" id="GO:0003714">
    <property type="term" value="F:transcription corepressor activity"/>
    <property type="evidence" value="ECO:0007669"/>
    <property type="project" value="TreeGrafter"/>
</dbReference>
<proteinExistence type="inferred from homology"/>
<dbReference type="Gene3D" id="1.10.10.60">
    <property type="entry name" value="Homeodomain-like"/>
    <property type="match status" value="1"/>
</dbReference>
<dbReference type="FunFam" id="4.10.1240.50:FF:000001">
    <property type="entry name" value="Metastasis-associated 1 family, member 3"/>
    <property type="match status" value="1"/>
</dbReference>
<dbReference type="SMART" id="SM00717">
    <property type="entry name" value="SANT"/>
    <property type="match status" value="1"/>
</dbReference>
<feature type="compositionally biased region" description="Acidic residues" evidence="10">
    <location>
        <begin position="186"/>
        <end position="197"/>
    </location>
</feature>
<gene>
    <name evidence="14" type="ORF">DME_LOCUS3397</name>
</gene>
<dbReference type="SMART" id="SM00401">
    <property type="entry name" value="ZnF_GATA"/>
    <property type="match status" value="1"/>
</dbReference>
<evidence type="ECO:0000256" key="8">
    <source>
        <dbReference type="ARBA" id="ARBA00023242"/>
    </source>
</evidence>
<feature type="compositionally biased region" description="Basic and acidic residues" evidence="10">
    <location>
        <begin position="157"/>
        <end position="178"/>
    </location>
</feature>
<dbReference type="Pfam" id="PF01426">
    <property type="entry name" value="BAH"/>
    <property type="match status" value="1"/>
</dbReference>
<accession>A0A0N4UPC5</accession>
<dbReference type="GO" id="GO:0016581">
    <property type="term" value="C:NuRD complex"/>
    <property type="evidence" value="ECO:0007669"/>
    <property type="project" value="TreeGrafter"/>
</dbReference>
<evidence type="ECO:0000313" key="17">
    <source>
        <dbReference type="WBParaSite" id="DME_0000980101-mRNA-1"/>
    </source>
</evidence>
<evidence type="ECO:0000256" key="5">
    <source>
        <dbReference type="ARBA" id="ARBA00022771"/>
    </source>
</evidence>
<dbReference type="OrthoDB" id="2193595at2759"/>
<dbReference type="Proteomes" id="UP000038040">
    <property type="component" value="Unplaced"/>
</dbReference>
<keyword evidence="2" id="KW-0678">Repressor</keyword>
<evidence type="ECO:0000313" key="14">
    <source>
        <dbReference type="EMBL" id="VDN53424.1"/>
    </source>
</evidence>
<feature type="compositionally biased region" description="Basic and acidic residues" evidence="10">
    <location>
        <begin position="198"/>
        <end position="209"/>
    </location>
</feature>
<dbReference type="InterPro" id="IPR043151">
    <property type="entry name" value="BAH_sf"/>
</dbReference>
<keyword evidence="5" id="KW-0863">Zinc-finger</keyword>
<dbReference type="Proteomes" id="UP000274756">
    <property type="component" value="Unassembled WGS sequence"/>
</dbReference>
<dbReference type="SMART" id="SM01189">
    <property type="entry name" value="ELM2"/>
    <property type="match status" value="1"/>
</dbReference>
<evidence type="ECO:0000256" key="2">
    <source>
        <dbReference type="ARBA" id="ARBA00022491"/>
    </source>
</evidence>
<sequence>MLDKLSNRGPEPRDSKGDATSSLFAVWFDRFRCTFVAVQWGTSFLSSEDSVKLNSSNGAKYVPNYVYFELSSSAPFQVRRIEELNKTSSGNVEAKVTSFYRRRDIPRALLKIADKAERFGSGNSVNSKRRLALPSSNIADINGNMDLISSASSTGDGSKEMDNSASETTEKTREDSESPRPMQVDVQEEQEDEEETSQDQKSDSEKEICEGGYGIAGLPTGSENLTPHERHILRQHEVFLSRQAEALPATHIRGKCSVTLLSEVESPESYMDREDAFFYSLVYDPVAMTLLADKGEIRVGDKYQCFVPDDGVPIVKEENKENSTEESADGATFQRDLSPTDREVLVYHPYHSLTDRDIDQFLIVARAVGTFSRALDTSSSVKLPSLHMTAAAASRDVTLLHAMALLHQANYDLGQAVKYLVPPPSKQHYPLDADKTTTHHTVSLGGPILYQFSDQIEEWSAAEANLFEEAIDKYGKDFNDIRADYLPWKSLRDIIEYYYMWKTTNRYVEVKKNKALDQESKLKQVYIPNYNKPNPNLVGPPNPSGQPLKGISSCESCQTEVSAQWYAWGPAQLQLRLCSECWIHWKKYGGLRKAHDYESYDLDGSSTQENSNSSLNSNHSVKSVALNFQAPPIVAKSVTTSVATQQSRNGGIALRPSGGQIVARLPASAQLAMGVQPKTAIAAVPAKTRVAFFLNTTLSTRIARRLAPKTLLNVRRSARRPFLAINGQAIKQYCTTRQPIEIIRAAKQIKSKRIPDAFLAQLAASIISSASHFGSSNAMKRPNISADKTNGKKTCLGIQPKAMATSQQQQQQNLPANVPIALAQQTSAPSVIKASPSKASGSALRSLEVKPVATVPPLPLPPNITNPLAAINSIHSPLLGQPTAAPSASGSRNVPVVGIDRKSMSLTKKTHGDSRWSGVDERLLFLAGPRLKDQRQRVCTKRIIRHLALHPCSGNEFVKQQWPLIQQFFL</sequence>
<evidence type="ECO:0000256" key="9">
    <source>
        <dbReference type="ARBA" id="ARBA00093454"/>
    </source>
</evidence>
<keyword evidence="3" id="KW-0597">Phosphoprotein</keyword>
<keyword evidence="16" id="KW-1185">Reference proteome</keyword>
<evidence type="ECO:0000259" key="12">
    <source>
        <dbReference type="PROSITE" id="PS51156"/>
    </source>
</evidence>
<evidence type="ECO:0000256" key="7">
    <source>
        <dbReference type="ARBA" id="ARBA00023125"/>
    </source>
</evidence>
<comment type="similarity">
    <text evidence="9">Belongs to the metastasis-associated protein family.</text>
</comment>
<dbReference type="GO" id="GO:0003682">
    <property type="term" value="F:chromatin binding"/>
    <property type="evidence" value="ECO:0007669"/>
    <property type="project" value="InterPro"/>
</dbReference>
<evidence type="ECO:0000256" key="1">
    <source>
        <dbReference type="ARBA" id="ARBA00004123"/>
    </source>
</evidence>
<dbReference type="InterPro" id="IPR017884">
    <property type="entry name" value="SANT_dom"/>
</dbReference>
<keyword evidence="6" id="KW-0862">Zinc</keyword>
<keyword evidence="8" id="KW-0539">Nucleus</keyword>
<dbReference type="InterPro" id="IPR001005">
    <property type="entry name" value="SANT/Myb"/>
</dbReference>
<evidence type="ECO:0000256" key="6">
    <source>
        <dbReference type="ARBA" id="ARBA00022833"/>
    </source>
</evidence>
<dbReference type="CDD" id="cd00202">
    <property type="entry name" value="ZnF_GATA"/>
    <property type="match status" value="1"/>
</dbReference>
<feature type="domain" description="SANT" evidence="13">
    <location>
        <begin position="454"/>
        <end position="506"/>
    </location>
</feature>
<dbReference type="GO" id="GO:0043565">
    <property type="term" value="F:sequence-specific DNA binding"/>
    <property type="evidence" value="ECO:0007669"/>
    <property type="project" value="InterPro"/>
</dbReference>
<dbReference type="GO" id="GO:0008270">
    <property type="term" value="F:zinc ion binding"/>
    <property type="evidence" value="ECO:0007669"/>
    <property type="project" value="UniProtKB-KW"/>
</dbReference>
<dbReference type="FunFam" id="1.10.10.60:FF:000012">
    <property type="entry name" value="Metastasis-associated 1 family, member 3"/>
    <property type="match status" value="1"/>
</dbReference>
<evidence type="ECO:0000256" key="3">
    <source>
        <dbReference type="ARBA" id="ARBA00022553"/>
    </source>
</evidence>
<evidence type="ECO:0000313" key="16">
    <source>
        <dbReference type="Proteomes" id="UP000274756"/>
    </source>
</evidence>
<dbReference type="SUPFAM" id="SSF46689">
    <property type="entry name" value="Homeodomain-like"/>
    <property type="match status" value="1"/>
</dbReference>
<name>A0A0N4UPC5_DRAME</name>
<comment type="subcellular location">
    <subcellularLocation>
        <location evidence="1">Nucleus</location>
    </subcellularLocation>
</comment>
<dbReference type="InterPro" id="IPR001025">
    <property type="entry name" value="BAH_dom"/>
</dbReference>
<dbReference type="InterPro" id="IPR000679">
    <property type="entry name" value="Znf_GATA"/>
</dbReference>
<keyword evidence="7" id="KW-0238">DNA-binding</keyword>
<dbReference type="AlphaFoldDB" id="A0A0N4UPC5"/>
<evidence type="ECO:0000259" key="13">
    <source>
        <dbReference type="PROSITE" id="PS51293"/>
    </source>
</evidence>
<evidence type="ECO:0000256" key="10">
    <source>
        <dbReference type="SAM" id="MobiDB-lite"/>
    </source>
</evidence>
<dbReference type="WBParaSite" id="DME_0000980101-mRNA-1">
    <property type="protein sequence ID" value="DME_0000980101-mRNA-1"/>
    <property type="gene ID" value="DME_0000980101"/>
</dbReference>
<feature type="domain" description="BAH" evidence="11">
    <location>
        <begin position="58"/>
        <end position="294"/>
    </location>
</feature>
<dbReference type="Pfam" id="PF17226">
    <property type="entry name" value="MTA_R1"/>
    <property type="match status" value="1"/>
</dbReference>
<organism evidence="15 17">
    <name type="scientific">Dracunculus medinensis</name>
    <name type="common">Guinea worm</name>
    <dbReference type="NCBI Taxonomy" id="318479"/>
    <lineage>
        <taxon>Eukaryota</taxon>
        <taxon>Metazoa</taxon>
        <taxon>Ecdysozoa</taxon>
        <taxon>Nematoda</taxon>
        <taxon>Chromadorea</taxon>
        <taxon>Rhabditida</taxon>
        <taxon>Spirurina</taxon>
        <taxon>Dracunculoidea</taxon>
        <taxon>Dracunculidae</taxon>
        <taxon>Dracunculus</taxon>
    </lineage>
</organism>
<evidence type="ECO:0000313" key="15">
    <source>
        <dbReference type="Proteomes" id="UP000038040"/>
    </source>
</evidence>
<dbReference type="GO" id="GO:0000122">
    <property type="term" value="P:negative regulation of transcription by RNA polymerase II"/>
    <property type="evidence" value="ECO:0007669"/>
    <property type="project" value="TreeGrafter"/>
</dbReference>
<dbReference type="PANTHER" id="PTHR10865">
    <property type="entry name" value="METASTASIS-ASSOCIATED PROTEIN AND MESODERM INDUCTION EARLY RESPONSE PROTEIN"/>
    <property type="match status" value="1"/>
</dbReference>
<protein>
    <submittedName>
        <fullName evidence="17">Metastasis-associated protein MTA3</fullName>
    </submittedName>
</protein>
<dbReference type="PANTHER" id="PTHR10865:SF29">
    <property type="entry name" value="METASTASIS ASSOCIATED 1-LIKE, ISOFORM D"/>
    <property type="match status" value="1"/>
</dbReference>
<evidence type="ECO:0000259" key="11">
    <source>
        <dbReference type="PROSITE" id="PS51038"/>
    </source>
</evidence>
<dbReference type="PROSITE" id="PS51038">
    <property type="entry name" value="BAH"/>
    <property type="match status" value="1"/>
</dbReference>
<dbReference type="Pfam" id="PF00320">
    <property type="entry name" value="GATA"/>
    <property type="match status" value="1"/>
</dbReference>
<dbReference type="EMBL" id="UYYG01000129">
    <property type="protein sequence ID" value="VDN53424.1"/>
    <property type="molecule type" value="Genomic_DNA"/>
</dbReference>
<dbReference type="STRING" id="318479.A0A0N4UPC5"/>
<dbReference type="GO" id="GO:0042826">
    <property type="term" value="F:histone deacetylase binding"/>
    <property type="evidence" value="ECO:0007669"/>
    <property type="project" value="TreeGrafter"/>
</dbReference>